<dbReference type="InterPro" id="IPR023430">
    <property type="entry name" value="Pept_HybD-like_dom_sf"/>
</dbReference>
<protein>
    <submittedName>
        <fullName evidence="1">Sporulation protein YyaC</fullName>
    </submittedName>
</protein>
<name>F0T2Y4_SYNGF</name>
<sequence>MALSLFRENIHLRAHYEDRDGLLKIQTKLRQHLILSSNRPAVVLCIGTDRSTGDSLGPLTGTKLSQRHISGLNVLGTLDHPIHAENLVETLAKVNDIYCNPYIIALDACLGRLDSIGYITLEERPLKPGSAVKKKLPEVGEIHLTGIVNLNGFMEYMVLQNTRLNIVWKLSDILSSILANTFLSLP</sequence>
<proteinExistence type="predicted"/>
<dbReference type="InterPro" id="IPR009665">
    <property type="entry name" value="YyaC"/>
</dbReference>
<dbReference type="Proteomes" id="UP000007488">
    <property type="component" value="Chromosome"/>
</dbReference>
<dbReference type="EMBL" id="CP002547">
    <property type="protein sequence ID" value="ADY57621.1"/>
    <property type="molecule type" value="Genomic_DNA"/>
</dbReference>
<reference evidence="2" key="2">
    <citation type="submission" date="2011-02" db="EMBL/GenBank/DDBJ databases">
        <title>The complete genome of Syntrophobotulus glycolicus DSM 8271.</title>
        <authorList>
            <person name="Lucas S."/>
            <person name="Copeland A."/>
            <person name="Lapidus A."/>
            <person name="Bruce D."/>
            <person name="Goodwin L."/>
            <person name="Pitluck S."/>
            <person name="Kyrpides N."/>
            <person name="Mavromatis K."/>
            <person name="Pagani I."/>
            <person name="Ivanova N."/>
            <person name="Mikhailova N."/>
            <person name="Chertkov O."/>
            <person name="Held B."/>
            <person name="Detter J.C."/>
            <person name="Tapia R."/>
            <person name="Han C."/>
            <person name="Land M."/>
            <person name="Hauser L."/>
            <person name="Markowitz V."/>
            <person name="Cheng J.-F."/>
            <person name="Hugenholtz P."/>
            <person name="Woyke T."/>
            <person name="Wu D."/>
            <person name="Spring S."/>
            <person name="Schroeder M."/>
            <person name="Brambilla E."/>
            <person name="Klenk H.-P."/>
            <person name="Eisen J.A."/>
        </authorList>
    </citation>
    <scope>NUCLEOTIDE SEQUENCE [LARGE SCALE GENOMIC DNA]</scope>
    <source>
        <strain evidence="2">DSM 8271 / FlGlyR</strain>
    </source>
</reference>
<gene>
    <name evidence="1" type="ordered locus">Sgly_3359</name>
</gene>
<dbReference type="NCBIfam" id="TIGR02841">
    <property type="entry name" value="spore_YyaC"/>
    <property type="match status" value="1"/>
</dbReference>
<dbReference type="AlphaFoldDB" id="F0T2Y4"/>
<dbReference type="Pfam" id="PF06866">
    <property type="entry name" value="DUF1256"/>
    <property type="match status" value="1"/>
</dbReference>
<dbReference type="KEGG" id="sgy:Sgly_3359"/>
<dbReference type="STRING" id="645991.Sgly_3359"/>
<reference evidence="1 2" key="1">
    <citation type="journal article" date="2011" name="Stand. Genomic Sci.">
        <title>Complete genome sequence of Syntrophobotulus glycolicus type strain (FlGlyR).</title>
        <authorList>
            <person name="Han C."/>
            <person name="Mwirichia R."/>
            <person name="Chertkov O."/>
            <person name="Held B."/>
            <person name="Lapidus A."/>
            <person name="Nolan M."/>
            <person name="Lucas S."/>
            <person name="Hammon N."/>
            <person name="Deshpande S."/>
            <person name="Cheng J.F."/>
            <person name="Tapia R."/>
            <person name="Goodwin L."/>
            <person name="Pitluck S."/>
            <person name="Huntemann M."/>
            <person name="Liolios K."/>
            <person name="Ivanova N."/>
            <person name="Pagani I."/>
            <person name="Mavromatis K."/>
            <person name="Ovchinikova G."/>
            <person name="Pati A."/>
            <person name="Chen A."/>
            <person name="Palaniappan K."/>
            <person name="Land M."/>
            <person name="Hauser L."/>
            <person name="Brambilla E.M."/>
            <person name="Rohde M."/>
            <person name="Spring S."/>
            <person name="Sikorski J."/>
            <person name="Goker M."/>
            <person name="Woyke T."/>
            <person name="Bristow J."/>
            <person name="Eisen J.A."/>
            <person name="Markowitz V."/>
            <person name="Hugenholtz P."/>
            <person name="Kyrpides N.C."/>
            <person name="Klenk H.P."/>
            <person name="Detter J.C."/>
        </authorList>
    </citation>
    <scope>NUCLEOTIDE SEQUENCE [LARGE SCALE GENOMIC DNA]</scope>
    <source>
        <strain evidence="2">DSM 8271 / FlGlyR</strain>
    </source>
</reference>
<dbReference type="OrthoDB" id="9815953at2"/>
<dbReference type="RefSeq" id="WP_013626346.1">
    <property type="nucleotide sequence ID" value="NC_015172.1"/>
</dbReference>
<evidence type="ECO:0000313" key="2">
    <source>
        <dbReference type="Proteomes" id="UP000007488"/>
    </source>
</evidence>
<accession>F0T2Y4</accession>
<keyword evidence="2" id="KW-1185">Reference proteome</keyword>
<dbReference type="HOGENOM" id="CLU_104063_1_0_9"/>
<evidence type="ECO:0000313" key="1">
    <source>
        <dbReference type="EMBL" id="ADY57621.1"/>
    </source>
</evidence>
<dbReference type="SUPFAM" id="SSF53163">
    <property type="entry name" value="HybD-like"/>
    <property type="match status" value="1"/>
</dbReference>
<dbReference type="eggNOG" id="ENOG50313RY">
    <property type="taxonomic scope" value="Bacteria"/>
</dbReference>
<organism evidence="1 2">
    <name type="scientific">Syntrophobotulus glycolicus (strain DSM 8271 / FlGlyR)</name>
    <dbReference type="NCBI Taxonomy" id="645991"/>
    <lineage>
        <taxon>Bacteria</taxon>
        <taxon>Bacillati</taxon>
        <taxon>Bacillota</taxon>
        <taxon>Clostridia</taxon>
        <taxon>Eubacteriales</taxon>
        <taxon>Desulfitobacteriaceae</taxon>
        <taxon>Syntrophobotulus</taxon>
    </lineage>
</organism>